<dbReference type="STRING" id="1220579.GCA_001571345_02125"/>
<evidence type="ECO:0000256" key="1">
    <source>
        <dbReference type="SAM" id="MobiDB-lite"/>
    </source>
</evidence>
<reference evidence="2 3" key="1">
    <citation type="submission" date="2017-07" db="EMBL/GenBank/DDBJ databases">
        <title>A draft genome sequence of Komagataeibacter xylinus LMG 1515.</title>
        <authorList>
            <person name="Skraban J."/>
            <person name="Cleenwerck I."/>
            <person name="Vandamme P."/>
            <person name="Trcek J."/>
        </authorList>
    </citation>
    <scope>NUCLEOTIDE SEQUENCE [LARGE SCALE GENOMIC DNA]</scope>
    <source>
        <strain evidence="2 3">LMG 1515</strain>
    </source>
</reference>
<dbReference type="OrthoDB" id="8455663at2"/>
<dbReference type="AlphaFoldDB" id="A0A318PGM8"/>
<feature type="region of interest" description="Disordered" evidence="1">
    <location>
        <begin position="34"/>
        <end position="57"/>
    </location>
</feature>
<protein>
    <submittedName>
        <fullName evidence="2">Uncharacterized protein</fullName>
    </submittedName>
</protein>
<sequence length="140" mass="15280">MPIFRAAAMIAALNNGYVVPAAFQVVQSPPLLSVPSGNDGAVSQRPLPDENRSEEDGTRPIVSHFRRANGYGRQVPLRFAVRQIVPRGVTVTFAPDIDTEAPVDWQGGREWNKVLASSVAQAGDVIDVGHNKVTIRRRIR</sequence>
<gene>
    <name evidence="2" type="ORF">CFR75_11330</name>
</gene>
<dbReference type="RefSeq" id="WP_061274777.1">
    <property type="nucleotide sequence ID" value="NZ_CBCRXN010000026.1"/>
</dbReference>
<comment type="caution">
    <text evidence="2">The sequence shown here is derived from an EMBL/GenBank/DDBJ whole genome shotgun (WGS) entry which is preliminary data.</text>
</comment>
<feature type="compositionally biased region" description="Basic and acidic residues" evidence="1">
    <location>
        <begin position="47"/>
        <end position="57"/>
    </location>
</feature>
<accession>A0A318PGM8</accession>
<organism evidence="2 3">
    <name type="scientific">Komagataeibacter xylinus</name>
    <name type="common">Gluconacetobacter xylinus</name>
    <dbReference type="NCBI Taxonomy" id="28448"/>
    <lineage>
        <taxon>Bacteria</taxon>
        <taxon>Pseudomonadati</taxon>
        <taxon>Pseudomonadota</taxon>
        <taxon>Alphaproteobacteria</taxon>
        <taxon>Acetobacterales</taxon>
        <taxon>Acetobacteraceae</taxon>
        <taxon>Komagataeibacter</taxon>
    </lineage>
</organism>
<name>A0A318PGM8_KOMXY</name>
<proteinExistence type="predicted"/>
<keyword evidence="3" id="KW-1185">Reference proteome</keyword>
<evidence type="ECO:0000313" key="3">
    <source>
        <dbReference type="Proteomes" id="UP000248257"/>
    </source>
</evidence>
<evidence type="ECO:0000313" key="2">
    <source>
        <dbReference type="EMBL" id="PYD56401.1"/>
    </source>
</evidence>
<dbReference type="Proteomes" id="UP000248257">
    <property type="component" value="Unassembled WGS sequence"/>
</dbReference>
<dbReference type="EMBL" id="NKUC01000024">
    <property type="protein sequence ID" value="PYD56401.1"/>
    <property type="molecule type" value="Genomic_DNA"/>
</dbReference>